<gene>
    <name evidence="1" type="ORF">ACOLOM_LOCUS49</name>
</gene>
<evidence type="ECO:0000313" key="2">
    <source>
        <dbReference type="Proteomes" id="UP000789525"/>
    </source>
</evidence>
<protein>
    <submittedName>
        <fullName evidence="1">11238_t:CDS:1</fullName>
    </submittedName>
</protein>
<organism evidence="1 2">
    <name type="scientific">Acaulospora colombiana</name>
    <dbReference type="NCBI Taxonomy" id="27376"/>
    <lineage>
        <taxon>Eukaryota</taxon>
        <taxon>Fungi</taxon>
        <taxon>Fungi incertae sedis</taxon>
        <taxon>Mucoromycota</taxon>
        <taxon>Glomeromycotina</taxon>
        <taxon>Glomeromycetes</taxon>
        <taxon>Diversisporales</taxon>
        <taxon>Acaulosporaceae</taxon>
        <taxon>Acaulospora</taxon>
    </lineage>
</organism>
<keyword evidence="2" id="KW-1185">Reference proteome</keyword>
<dbReference type="Proteomes" id="UP000789525">
    <property type="component" value="Unassembled WGS sequence"/>
</dbReference>
<dbReference type="EMBL" id="CAJVPT010000052">
    <property type="protein sequence ID" value="CAG8438084.1"/>
    <property type="molecule type" value="Genomic_DNA"/>
</dbReference>
<name>A0ACA9JV99_9GLOM</name>
<sequence>MSTITESNAHSNQIWYELLLDRGLIPDFILRRGIRIMLEDRLRQIKSDDVQKSQQRKMSYVKQLKERPIAEHTDKANEQHYEIKLEQLIDTRTGNETLDEAEERMLESYCVKARVQDGMEILDLGCGWGSLCLYLCEKYPNAKVTALSNSNTQREYINDLAQRKGYKNLNVITSDIKEFDFEKGSRFDRILSIEMFEHLKNYEDLLKKLSNWLRPRGLLFVHIFCHREQPYDFMVEDGWMAKYFFTGGTMPSADLFLYFQSDLRIIDQWNINGNHYSRTSEEWVKLMDKNKKKALEHLAKTY</sequence>
<accession>A0ACA9JV99</accession>
<comment type="caution">
    <text evidence="1">The sequence shown here is derived from an EMBL/GenBank/DDBJ whole genome shotgun (WGS) entry which is preliminary data.</text>
</comment>
<feature type="non-terminal residue" evidence="1">
    <location>
        <position position="302"/>
    </location>
</feature>
<proteinExistence type="predicted"/>
<reference evidence="1" key="1">
    <citation type="submission" date="2021-06" db="EMBL/GenBank/DDBJ databases">
        <authorList>
            <person name="Kallberg Y."/>
            <person name="Tangrot J."/>
            <person name="Rosling A."/>
        </authorList>
    </citation>
    <scope>NUCLEOTIDE SEQUENCE</scope>
    <source>
        <strain evidence="1">CL356</strain>
    </source>
</reference>
<evidence type="ECO:0000313" key="1">
    <source>
        <dbReference type="EMBL" id="CAG8438084.1"/>
    </source>
</evidence>